<comment type="caution">
    <text evidence="8">The sequence shown here is derived from an EMBL/GenBank/DDBJ whole genome shotgun (WGS) entry which is preliminary data.</text>
</comment>
<comment type="similarity">
    <text evidence="2">Belongs to the ComB family.</text>
</comment>
<dbReference type="PANTHER" id="PTHR37311">
    <property type="entry name" value="2-PHOSPHOSULFOLACTATE PHOSPHATASE-RELATED"/>
    <property type="match status" value="1"/>
</dbReference>
<evidence type="ECO:0000313" key="8">
    <source>
        <dbReference type="EMBL" id="ROP83078.1"/>
    </source>
</evidence>
<dbReference type="EMBL" id="RJKX01000017">
    <property type="protein sequence ID" value="ROP83078.1"/>
    <property type="molecule type" value="Genomic_DNA"/>
</dbReference>
<dbReference type="Gene3D" id="3.90.1560.10">
    <property type="entry name" value="ComB-like"/>
    <property type="match status" value="1"/>
</dbReference>
<evidence type="ECO:0000256" key="1">
    <source>
        <dbReference type="ARBA" id="ARBA00001946"/>
    </source>
</evidence>
<evidence type="ECO:0000256" key="7">
    <source>
        <dbReference type="ARBA" id="ARBA00033711"/>
    </source>
</evidence>
<keyword evidence="5" id="KW-0378">Hydrolase</keyword>
<protein>
    <recommendedName>
        <fullName evidence="4">Probable 2-phosphosulfolactate phosphatase</fullName>
        <ecNumber evidence="3">3.1.3.71</ecNumber>
    </recommendedName>
</protein>
<reference evidence="8 9" key="1">
    <citation type="submission" date="2018-11" db="EMBL/GenBank/DDBJ databases">
        <title>Genomic Encyclopedia of Type Strains, Phase IV (KMG-IV): sequencing the most valuable type-strain genomes for metagenomic binning, comparative biology and taxonomic classification.</title>
        <authorList>
            <person name="Goeker M."/>
        </authorList>
    </citation>
    <scope>NUCLEOTIDE SEQUENCE [LARGE SCALE GENOMIC DNA]</scope>
    <source>
        <strain evidence="8 9">DSM 5900</strain>
    </source>
</reference>
<evidence type="ECO:0000256" key="3">
    <source>
        <dbReference type="ARBA" id="ARBA00012953"/>
    </source>
</evidence>
<accession>A0A3N1KXQ4</accession>
<dbReference type="InterPro" id="IPR036702">
    <property type="entry name" value="ComB-like_sf"/>
</dbReference>
<dbReference type="EC" id="3.1.3.71" evidence="3"/>
<evidence type="ECO:0000256" key="4">
    <source>
        <dbReference type="ARBA" id="ARBA00021948"/>
    </source>
</evidence>
<dbReference type="RefSeq" id="WP_123694023.1">
    <property type="nucleotide sequence ID" value="NZ_AP019700.1"/>
</dbReference>
<dbReference type="GO" id="GO:0000287">
    <property type="term" value="F:magnesium ion binding"/>
    <property type="evidence" value="ECO:0007669"/>
    <property type="project" value="InterPro"/>
</dbReference>
<dbReference type="SUPFAM" id="SSF142823">
    <property type="entry name" value="ComB-like"/>
    <property type="match status" value="1"/>
</dbReference>
<evidence type="ECO:0000313" key="9">
    <source>
        <dbReference type="Proteomes" id="UP000278222"/>
    </source>
</evidence>
<dbReference type="OrthoDB" id="4913at2"/>
<dbReference type="GO" id="GO:0050532">
    <property type="term" value="F:2-phosphosulfolactate phosphatase activity"/>
    <property type="evidence" value="ECO:0007669"/>
    <property type="project" value="UniProtKB-EC"/>
</dbReference>
<comment type="cofactor">
    <cofactor evidence="1">
        <name>Mg(2+)</name>
        <dbReference type="ChEBI" id="CHEBI:18420"/>
    </cofactor>
</comment>
<dbReference type="PANTHER" id="PTHR37311:SF1">
    <property type="entry name" value="2-PHOSPHOSULFOLACTATE PHOSPHATASE-RELATED"/>
    <property type="match status" value="1"/>
</dbReference>
<dbReference type="AlphaFoldDB" id="A0A3N1KXQ4"/>
<keyword evidence="6" id="KW-0460">Magnesium</keyword>
<dbReference type="Proteomes" id="UP000278222">
    <property type="component" value="Unassembled WGS sequence"/>
</dbReference>
<proteinExistence type="inferred from homology"/>
<evidence type="ECO:0000256" key="6">
    <source>
        <dbReference type="ARBA" id="ARBA00022842"/>
    </source>
</evidence>
<evidence type="ECO:0000256" key="5">
    <source>
        <dbReference type="ARBA" id="ARBA00022801"/>
    </source>
</evidence>
<dbReference type="InterPro" id="IPR005238">
    <property type="entry name" value="ComB-like"/>
</dbReference>
<name>A0A3N1KXQ4_9PROT</name>
<organism evidence="8 9">
    <name type="scientific">Stella humosa</name>
    <dbReference type="NCBI Taxonomy" id="94"/>
    <lineage>
        <taxon>Bacteria</taxon>
        <taxon>Pseudomonadati</taxon>
        <taxon>Pseudomonadota</taxon>
        <taxon>Alphaproteobacteria</taxon>
        <taxon>Rhodospirillales</taxon>
        <taxon>Stellaceae</taxon>
        <taxon>Stella</taxon>
    </lineage>
</organism>
<keyword evidence="9" id="KW-1185">Reference proteome</keyword>
<sequence length="225" mass="23541">MVTIGSFADAARGASGTVVVIDVFRAFTTAAVALANGARRIVMVADLDEALALRAQGLGSRCLGERHGIRPDGFDFGNSPAEIADKRFDGETLIQTTSNGTRGVLLAKGAQRIYAGSFVSAEATVRAIQAAGPGPVTLVAMGETSESRADEDEICALYLRSRLAGRRPDPTALATLVATMALRADTVTLSAEDIDCCLRLDSVPFAIRVAIEDGRYIATAERPPG</sequence>
<dbReference type="GO" id="GO:0050545">
    <property type="term" value="F:sulfopyruvate decarboxylase activity"/>
    <property type="evidence" value="ECO:0007669"/>
    <property type="project" value="TreeGrafter"/>
</dbReference>
<comment type="catalytic activity">
    <reaction evidence="7">
        <text>(2R)-O-phospho-3-sulfolactate + H2O = (2R)-3-sulfolactate + phosphate</text>
        <dbReference type="Rhea" id="RHEA:23416"/>
        <dbReference type="ChEBI" id="CHEBI:15377"/>
        <dbReference type="ChEBI" id="CHEBI:15597"/>
        <dbReference type="ChEBI" id="CHEBI:43474"/>
        <dbReference type="ChEBI" id="CHEBI:58738"/>
        <dbReference type="EC" id="3.1.3.71"/>
    </reaction>
</comment>
<evidence type="ECO:0000256" key="2">
    <source>
        <dbReference type="ARBA" id="ARBA00009997"/>
    </source>
</evidence>
<dbReference type="Pfam" id="PF04029">
    <property type="entry name" value="2-ph_phosp"/>
    <property type="match status" value="1"/>
</dbReference>
<gene>
    <name evidence="8" type="ORF">EDC65_4607</name>
</gene>